<keyword evidence="4" id="KW-1185">Reference proteome</keyword>
<evidence type="ECO:0000256" key="1">
    <source>
        <dbReference type="SAM" id="MobiDB-lite"/>
    </source>
</evidence>
<protein>
    <recommendedName>
        <fullName evidence="5">D-galactarate dehydratase</fullName>
    </recommendedName>
</protein>
<feature type="signal peptide" evidence="2">
    <location>
        <begin position="1"/>
        <end position="19"/>
    </location>
</feature>
<dbReference type="OrthoDB" id="7871639at2"/>
<name>A0A2T0X7Y8_9RHOB</name>
<evidence type="ECO:0000313" key="4">
    <source>
        <dbReference type="Proteomes" id="UP000238801"/>
    </source>
</evidence>
<dbReference type="EMBL" id="PVTT01000001">
    <property type="protein sequence ID" value="PRY95015.1"/>
    <property type="molecule type" value="Genomic_DNA"/>
</dbReference>
<proteinExistence type="predicted"/>
<keyword evidence="2" id="KW-0732">Signal</keyword>
<dbReference type="AlphaFoldDB" id="A0A2T0X7Y8"/>
<dbReference type="RefSeq" id="WP_106159451.1">
    <property type="nucleotide sequence ID" value="NZ_PVTT01000001.1"/>
</dbReference>
<gene>
    <name evidence="3" type="ORF">BCF33_0627</name>
</gene>
<dbReference type="PROSITE" id="PS51257">
    <property type="entry name" value="PROKAR_LIPOPROTEIN"/>
    <property type="match status" value="1"/>
</dbReference>
<dbReference type="Proteomes" id="UP000238801">
    <property type="component" value="Unassembled WGS sequence"/>
</dbReference>
<feature type="chain" id="PRO_5015516758" description="D-galactarate dehydratase" evidence="2">
    <location>
        <begin position="20"/>
        <end position="173"/>
    </location>
</feature>
<sequence length="173" mass="17195">MRTILIAPLAPFALLAACAAPPGAPQTASAPGGGPLPQVTLPETPGATDAVVAEAGTAPPPRGARTADQFDTTTAEERAVAVTAAAEPEAAPQRLLGTQVVALGDPSETGLWLATDLVSSETPGRVVDPANGNGVLVELRPLAGSGAPQISLAALRLLGASLTALPEVEIYAR</sequence>
<feature type="region of interest" description="Disordered" evidence="1">
    <location>
        <begin position="21"/>
        <end position="44"/>
    </location>
</feature>
<evidence type="ECO:0000256" key="2">
    <source>
        <dbReference type="SAM" id="SignalP"/>
    </source>
</evidence>
<comment type="caution">
    <text evidence="3">The sequence shown here is derived from an EMBL/GenBank/DDBJ whole genome shotgun (WGS) entry which is preliminary data.</text>
</comment>
<organism evidence="3 4">
    <name type="scientific">Hasllibacter halocynthiae</name>
    <dbReference type="NCBI Taxonomy" id="595589"/>
    <lineage>
        <taxon>Bacteria</taxon>
        <taxon>Pseudomonadati</taxon>
        <taxon>Pseudomonadota</taxon>
        <taxon>Alphaproteobacteria</taxon>
        <taxon>Rhodobacterales</taxon>
        <taxon>Roseobacteraceae</taxon>
        <taxon>Hasllibacter</taxon>
    </lineage>
</organism>
<reference evidence="3 4" key="1">
    <citation type="submission" date="2018-03" db="EMBL/GenBank/DDBJ databases">
        <title>Genomic Encyclopedia of Archaeal and Bacterial Type Strains, Phase II (KMG-II): from individual species to whole genera.</title>
        <authorList>
            <person name="Goeker M."/>
        </authorList>
    </citation>
    <scope>NUCLEOTIDE SEQUENCE [LARGE SCALE GENOMIC DNA]</scope>
    <source>
        <strain evidence="3 4">DSM 29318</strain>
    </source>
</reference>
<evidence type="ECO:0000313" key="3">
    <source>
        <dbReference type="EMBL" id="PRY95015.1"/>
    </source>
</evidence>
<accession>A0A2T0X7Y8</accession>
<evidence type="ECO:0008006" key="5">
    <source>
        <dbReference type="Google" id="ProtNLM"/>
    </source>
</evidence>